<organism evidence="2 3">
    <name type="scientific">Gymnopus androsaceus JB14</name>
    <dbReference type="NCBI Taxonomy" id="1447944"/>
    <lineage>
        <taxon>Eukaryota</taxon>
        <taxon>Fungi</taxon>
        <taxon>Dikarya</taxon>
        <taxon>Basidiomycota</taxon>
        <taxon>Agaricomycotina</taxon>
        <taxon>Agaricomycetes</taxon>
        <taxon>Agaricomycetidae</taxon>
        <taxon>Agaricales</taxon>
        <taxon>Marasmiineae</taxon>
        <taxon>Omphalotaceae</taxon>
        <taxon>Gymnopus</taxon>
    </lineage>
</organism>
<dbReference type="Proteomes" id="UP000799118">
    <property type="component" value="Unassembled WGS sequence"/>
</dbReference>
<gene>
    <name evidence="2" type="ORF">BT96DRAFT_202314</name>
</gene>
<evidence type="ECO:0000313" key="3">
    <source>
        <dbReference type="Proteomes" id="UP000799118"/>
    </source>
</evidence>
<dbReference type="AlphaFoldDB" id="A0A6A4H772"/>
<evidence type="ECO:0000256" key="1">
    <source>
        <dbReference type="SAM" id="Phobius"/>
    </source>
</evidence>
<proteinExistence type="predicted"/>
<feature type="transmembrane region" description="Helical" evidence="1">
    <location>
        <begin position="71"/>
        <end position="92"/>
    </location>
</feature>
<feature type="transmembrane region" description="Helical" evidence="1">
    <location>
        <begin position="104"/>
        <end position="124"/>
    </location>
</feature>
<keyword evidence="1" id="KW-0472">Membrane</keyword>
<reference evidence="2" key="1">
    <citation type="journal article" date="2019" name="Environ. Microbiol.">
        <title>Fungal ecological strategies reflected in gene transcription - a case study of two litter decomposers.</title>
        <authorList>
            <person name="Barbi F."/>
            <person name="Kohler A."/>
            <person name="Barry K."/>
            <person name="Baskaran P."/>
            <person name="Daum C."/>
            <person name="Fauchery L."/>
            <person name="Ihrmark K."/>
            <person name="Kuo A."/>
            <person name="LaButti K."/>
            <person name="Lipzen A."/>
            <person name="Morin E."/>
            <person name="Grigoriev I.V."/>
            <person name="Henrissat B."/>
            <person name="Lindahl B."/>
            <person name="Martin F."/>
        </authorList>
    </citation>
    <scope>NUCLEOTIDE SEQUENCE</scope>
    <source>
        <strain evidence="2">JB14</strain>
    </source>
</reference>
<keyword evidence="3" id="KW-1185">Reference proteome</keyword>
<protein>
    <submittedName>
        <fullName evidence="2">Uncharacterized protein</fullName>
    </submittedName>
</protein>
<name>A0A6A4H772_9AGAR</name>
<accession>A0A6A4H772</accession>
<keyword evidence="1" id="KW-1133">Transmembrane helix</keyword>
<sequence>MKAKLRCFFLYCHIKFDKTHGIYVLHYRLGYISRWLCGLACDLQFGSARLVDLRRVLGLVSRRRFHRNDPLILGDPLLGLCTTSVSTARLTLSLPTQPRDSFTIFLFLHLPLLFVTLLIIQIVLQAA</sequence>
<dbReference type="EMBL" id="ML769561">
    <property type="protein sequence ID" value="KAE9393911.1"/>
    <property type="molecule type" value="Genomic_DNA"/>
</dbReference>
<keyword evidence="1" id="KW-0812">Transmembrane</keyword>
<evidence type="ECO:0000313" key="2">
    <source>
        <dbReference type="EMBL" id="KAE9393911.1"/>
    </source>
</evidence>